<evidence type="ECO:0000313" key="1">
    <source>
        <dbReference type="EMBL" id="QYA18571.1"/>
    </source>
</evidence>
<sequence>MKRVWSKVEDTVVVHAYPINKRRKINVIDGKPEKPTPQFPFAPLNSDVWSVILSHIDSCQATILRLVSKYFTREQFMVQCVRSTGTRYYKHYNFVTKEALVGTGDGEFIRRLPIALTPERLKYIMRESLKRDELFPLFRWTIRQGVGIPKSIADYIIEEGSDDAFKWLLRRPPGLYWKNLSDLLRMSIVHRRLDRYTYIWENSRGNIQATARIVQIMCVWGVDLNSMVHAISKRKDYHLDFGFKHFMYGLYRCMMQDKEELFDRIMEEIKSESEDWQTQLEVFLSIDFGDFNPLCGALFHGHLKYAEKLLPYAPASTFATLVGIAAISAKNNVAILRRLLSLFQERGGVSSDVNFSNTTYVQKAEARHPENFAFLRRQGIPIEIRYANFE</sequence>
<gene>
    <name evidence="1" type="ORF">KOM_12_302</name>
</gene>
<reference evidence="1" key="1">
    <citation type="submission" date="2021-06" db="EMBL/GenBank/DDBJ databases">
        <authorList>
            <person name="Rolland C."/>
        </authorList>
    </citation>
    <scope>NUCLEOTIDE SEQUENCE</scope>
    <source>
        <strain evidence="1">347.936635</strain>
    </source>
</reference>
<dbReference type="EMBL" id="MZ420154">
    <property type="protein sequence ID" value="QYA18571.1"/>
    <property type="molecule type" value="Genomic_DNA"/>
</dbReference>
<accession>A0A8F8KPA6</accession>
<proteinExistence type="predicted"/>
<protein>
    <submittedName>
        <fullName evidence="1">Ankyrin repeat protein</fullName>
    </submittedName>
</protein>
<organism evidence="1">
    <name type="scientific">Clandestinovirus</name>
    <dbReference type="NCBI Taxonomy" id="2831644"/>
    <lineage>
        <taxon>Viruses</taxon>
    </lineage>
</organism>
<name>A0A8F8KPA6_9VIRU</name>